<keyword evidence="5 12" id="KW-0067">ATP-binding</keyword>
<dbReference type="GO" id="GO:0033202">
    <property type="term" value="C:DNA helicase complex"/>
    <property type="evidence" value="ECO:0007669"/>
    <property type="project" value="TreeGrafter"/>
</dbReference>
<accession>A0A9D9NDC2</accession>
<dbReference type="InterPro" id="IPR014017">
    <property type="entry name" value="DNA_helicase_UvrD-like_C"/>
</dbReference>
<feature type="binding site" evidence="12">
    <location>
        <begin position="26"/>
        <end position="33"/>
    </location>
    <ligand>
        <name>ATP</name>
        <dbReference type="ChEBI" id="CHEBI:30616"/>
    </ligand>
</feature>
<dbReference type="GO" id="GO:0043138">
    <property type="term" value="F:3'-5' DNA helicase activity"/>
    <property type="evidence" value="ECO:0007669"/>
    <property type="project" value="UniProtKB-EC"/>
</dbReference>
<dbReference type="PANTHER" id="PTHR11070:SF2">
    <property type="entry name" value="ATP-DEPENDENT DNA HELICASE SRS2"/>
    <property type="match status" value="1"/>
</dbReference>
<keyword evidence="3 12" id="KW-0378">Hydrolase</keyword>
<reference evidence="15" key="2">
    <citation type="journal article" date="2021" name="PeerJ">
        <title>Extensive microbial diversity within the chicken gut microbiome revealed by metagenomics and culture.</title>
        <authorList>
            <person name="Gilroy R."/>
            <person name="Ravi A."/>
            <person name="Getino M."/>
            <person name="Pursley I."/>
            <person name="Horton D.L."/>
            <person name="Alikhan N.F."/>
            <person name="Baker D."/>
            <person name="Gharbi K."/>
            <person name="Hall N."/>
            <person name="Watson M."/>
            <person name="Adriaenssens E.M."/>
            <person name="Foster-Nyarko E."/>
            <person name="Jarju S."/>
            <person name="Secka A."/>
            <person name="Antonio M."/>
            <person name="Oren A."/>
            <person name="Chaudhuri R.R."/>
            <person name="La Ragione R."/>
            <person name="Hildebrand F."/>
            <person name="Pallen M.J."/>
        </authorList>
    </citation>
    <scope>NUCLEOTIDE SEQUENCE</scope>
    <source>
        <strain evidence="15">14700</strain>
    </source>
</reference>
<comment type="caution">
    <text evidence="15">The sequence shown here is derived from an EMBL/GenBank/DDBJ whole genome shotgun (WGS) entry which is preliminary data.</text>
</comment>
<feature type="domain" description="UvrD-like helicase ATP-binding" evidence="13">
    <location>
        <begin position="5"/>
        <end position="279"/>
    </location>
</feature>
<comment type="similarity">
    <text evidence="1">Belongs to the helicase family. UvrD subfamily.</text>
</comment>
<dbReference type="SUPFAM" id="SSF52540">
    <property type="entry name" value="P-loop containing nucleoside triphosphate hydrolases"/>
    <property type="match status" value="1"/>
</dbReference>
<organism evidence="15 16">
    <name type="scientific">Candidatus Ornithospirochaeta stercoravium</name>
    <dbReference type="NCBI Taxonomy" id="2840897"/>
    <lineage>
        <taxon>Bacteria</taxon>
        <taxon>Pseudomonadati</taxon>
        <taxon>Spirochaetota</taxon>
        <taxon>Spirochaetia</taxon>
        <taxon>Spirochaetales</taxon>
        <taxon>Spirochaetaceae</taxon>
        <taxon>Spirochaetaceae incertae sedis</taxon>
        <taxon>Candidatus Ornithospirochaeta</taxon>
    </lineage>
</organism>
<reference evidence="15" key="1">
    <citation type="submission" date="2020-10" db="EMBL/GenBank/DDBJ databases">
        <authorList>
            <person name="Gilroy R."/>
        </authorList>
    </citation>
    <scope>NUCLEOTIDE SEQUENCE</scope>
    <source>
        <strain evidence="15">14700</strain>
    </source>
</reference>
<evidence type="ECO:0000256" key="5">
    <source>
        <dbReference type="ARBA" id="ARBA00022840"/>
    </source>
</evidence>
<evidence type="ECO:0000256" key="8">
    <source>
        <dbReference type="ARBA" id="ARBA00034617"/>
    </source>
</evidence>
<dbReference type="InterPro" id="IPR027417">
    <property type="entry name" value="P-loop_NTPase"/>
</dbReference>
<dbReference type="Gene3D" id="1.10.486.10">
    <property type="entry name" value="PCRA, domain 4"/>
    <property type="match status" value="1"/>
</dbReference>
<keyword evidence="2 12" id="KW-0547">Nucleotide-binding</keyword>
<evidence type="ECO:0000256" key="10">
    <source>
        <dbReference type="ARBA" id="ARBA00034923"/>
    </source>
</evidence>
<evidence type="ECO:0000256" key="7">
    <source>
        <dbReference type="ARBA" id="ARBA00023235"/>
    </source>
</evidence>
<evidence type="ECO:0000259" key="14">
    <source>
        <dbReference type="PROSITE" id="PS51217"/>
    </source>
</evidence>
<gene>
    <name evidence="15" type="ORF">IAA72_06100</name>
</gene>
<dbReference type="EMBL" id="JADIMF010000095">
    <property type="protein sequence ID" value="MBO8469336.1"/>
    <property type="molecule type" value="Genomic_DNA"/>
</dbReference>
<dbReference type="PROSITE" id="PS51198">
    <property type="entry name" value="UVRD_HELICASE_ATP_BIND"/>
    <property type="match status" value="1"/>
</dbReference>
<dbReference type="GO" id="GO:0016787">
    <property type="term" value="F:hydrolase activity"/>
    <property type="evidence" value="ECO:0007669"/>
    <property type="project" value="UniProtKB-UniRule"/>
</dbReference>
<evidence type="ECO:0000259" key="13">
    <source>
        <dbReference type="PROSITE" id="PS51198"/>
    </source>
</evidence>
<name>A0A9D9NDC2_9SPIO</name>
<evidence type="ECO:0000256" key="11">
    <source>
        <dbReference type="ARBA" id="ARBA00048988"/>
    </source>
</evidence>
<proteinExistence type="inferred from homology"/>
<evidence type="ECO:0000256" key="2">
    <source>
        <dbReference type="ARBA" id="ARBA00022741"/>
    </source>
</evidence>
<dbReference type="GO" id="GO:0005524">
    <property type="term" value="F:ATP binding"/>
    <property type="evidence" value="ECO:0007669"/>
    <property type="project" value="UniProtKB-UniRule"/>
</dbReference>
<dbReference type="Gene3D" id="1.10.10.160">
    <property type="match status" value="1"/>
</dbReference>
<evidence type="ECO:0000256" key="4">
    <source>
        <dbReference type="ARBA" id="ARBA00022806"/>
    </source>
</evidence>
<dbReference type="InterPro" id="IPR014016">
    <property type="entry name" value="UvrD-like_ATP-bd"/>
</dbReference>
<dbReference type="InterPro" id="IPR000212">
    <property type="entry name" value="DNA_helicase_UvrD/REP"/>
</dbReference>
<dbReference type="AlphaFoldDB" id="A0A9D9NDC2"/>
<evidence type="ECO:0000313" key="15">
    <source>
        <dbReference type="EMBL" id="MBO8469336.1"/>
    </source>
</evidence>
<dbReference type="Pfam" id="PF13361">
    <property type="entry name" value="UvrD_C"/>
    <property type="match status" value="1"/>
</dbReference>
<comment type="catalytic activity">
    <reaction evidence="8">
        <text>Couples ATP hydrolysis with the unwinding of duplex DNA by translocating in the 3'-5' direction.</text>
        <dbReference type="EC" id="5.6.2.4"/>
    </reaction>
</comment>
<keyword evidence="7" id="KW-0413">Isomerase</keyword>
<dbReference type="InterPro" id="IPR013986">
    <property type="entry name" value="DExx_box_DNA_helicase_dom_sf"/>
</dbReference>
<protein>
    <recommendedName>
        <fullName evidence="9">DNA 3'-5' helicase</fullName>
        <ecNumber evidence="9">5.6.2.4</ecNumber>
    </recommendedName>
    <alternativeName>
        <fullName evidence="10">DNA 3'-5' helicase II</fullName>
    </alternativeName>
</protein>
<dbReference type="PROSITE" id="PS51217">
    <property type="entry name" value="UVRD_HELICASE_CTER"/>
    <property type="match status" value="1"/>
</dbReference>
<dbReference type="CDD" id="cd17932">
    <property type="entry name" value="DEXQc_UvrD"/>
    <property type="match status" value="1"/>
</dbReference>
<dbReference type="GO" id="GO:0003677">
    <property type="term" value="F:DNA binding"/>
    <property type="evidence" value="ECO:0007669"/>
    <property type="project" value="UniProtKB-KW"/>
</dbReference>
<evidence type="ECO:0000256" key="9">
    <source>
        <dbReference type="ARBA" id="ARBA00034808"/>
    </source>
</evidence>
<dbReference type="PANTHER" id="PTHR11070">
    <property type="entry name" value="UVRD / RECB / PCRA DNA HELICASE FAMILY MEMBER"/>
    <property type="match status" value="1"/>
</dbReference>
<dbReference type="EC" id="5.6.2.4" evidence="9"/>
<dbReference type="GO" id="GO:0000725">
    <property type="term" value="P:recombinational repair"/>
    <property type="evidence" value="ECO:0007669"/>
    <property type="project" value="TreeGrafter"/>
</dbReference>
<keyword evidence="4 12" id="KW-0347">Helicase</keyword>
<dbReference type="Pfam" id="PF00580">
    <property type="entry name" value="UvrD-helicase"/>
    <property type="match status" value="1"/>
</dbReference>
<feature type="domain" description="UvrD-like helicase C-terminal" evidence="14">
    <location>
        <begin position="280"/>
        <end position="547"/>
    </location>
</feature>
<evidence type="ECO:0000256" key="6">
    <source>
        <dbReference type="ARBA" id="ARBA00023125"/>
    </source>
</evidence>
<keyword evidence="6" id="KW-0238">DNA-binding</keyword>
<dbReference type="Gene3D" id="3.40.50.300">
    <property type="entry name" value="P-loop containing nucleotide triphosphate hydrolases"/>
    <property type="match status" value="2"/>
</dbReference>
<sequence>MTDLDTLNSEQREAVLDFSHNLLLLACAGSGKTRTITSKIAYAIENGIYKPWQILAVTFTNRAANEMRDRVHRMLPDVDISGLEMRTFHSFGAYLLRRYGTMCGLDPDFCIYDDSDSLSLLDGATTLDKKSLRTVIKAIGNAKDKGLTPDSPGLDGILPDYDFRTLFTKYQEALAMSGNADFADLIALPVKLLREEEEVRKAMQHRFSMILVDEYQDSNKMQFEFLKALAGPDTQIIAVGDDDQSIYSFRGAEIENILTFASSFENVREIKLEKNYRSTSEILSASAALISHNKERHKKDLISADNLSGAKPSVMCSSSGKSEAERIANLIHNLGDYDSTAILYRTNAQSQAFERAFTDLRIPYKVIGSLRFYEREEVKDALAFLYILMNHRDSVSFRRIINKPARGLGDAKIEKIASYGPDLMEGLKKFIDSSSGSNRENALIFYNAWVAADKALSADTNLGDILRQALIDTMLQDYYNSEPDKAVRKTKTENLGELVSVLSEAGCGRPALSEFLEKLTLDTTVLGNEDPRDAEGVTLMTMHNTKGLEFDRVFVVGLEDELIPGRFVESPSVIEEERRIMYVAMTRARRSLYLSYAVQRSMWGKAEYHMPSRFFSDIPSALLGGEVMMLQPGNRRVSPVSFVGAEIRPRRTVSYIDNKPSWSDGISFSKKSEERKPTNTVKFSVGDRVLSDSYGEGVINEIEDRGDKRILIIRFKDRTAKFIEAFAKLQKL</sequence>
<evidence type="ECO:0000256" key="3">
    <source>
        <dbReference type="ARBA" id="ARBA00022801"/>
    </source>
</evidence>
<evidence type="ECO:0000256" key="12">
    <source>
        <dbReference type="PROSITE-ProRule" id="PRU00560"/>
    </source>
</evidence>
<dbReference type="Proteomes" id="UP000810292">
    <property type="component" value="Unassembled WGS sequence"/>
</dbReference>
<dbReference type="GO" id="GO:0005829">
    <property type="term" value="C:cytosol"/>
    <property type="evidence" value="ECO:0007669"/>
    <property type="project" value="TreeGrafter"/>
</dbReference>
<evidence type="ECO:0000313" key="16">
    <source>
        <dbReference type="Proteomes" id="UP000810292"/>
    </source>
</evidence>
<comment type="catalytic activity">
    <reaction evidence="11">
        <text>ATP + H2O = ADP + phosphate + H(+)</text>
        <dbReference type="Rhea" id="RHEA:13065"/>
        <dbReference type="ChEBI" id="CHEBI:15377"/>
        <dbReference type="ChEBI" id="CHEBI:15378"/>
        <dbReference type="ChEBI" id="CHEBI:30616"/>
        <dbReference type="ChEBI" id="CHEBI:43474"/>
        <dbReference type="ChEBI" id="CHEBI:456216"/>
        <dbReference type="EC" id="5.6.2.4"/>
    </reaction>
</comment>
<evidence type="ECO:0000256" key="1">
    <source>
        <dbReference type="ARBA" id="ARBA00009922"/>
    </source>
</evidence>